<name>A0A7X1ZG07_9PROT</name>
<feature type="compositionally biased region" description="Low complexity" evidence="2">
    <location>
        <begin position="406"/>
        <end position="422"/>
    </location>
</feature>
<dbReference type="AlphaFoldDB" id="A0A7X1ZG07"/>
<evidence type="ECO:0000256" key="1">
    <source>
        <dbReference type="SAM" id="Coils"/>
    </source>
</evidence>
<proteinExistence type="predicted"/>
<evidence type="ECO:0008006" key="6">
    <source>
        <dbReference type="Google" id="ProtNLM"/>
    </source>
</evidence>
<evidence type="ECO:0000256" key="3">
    <source>
        <dbReference type="SAM" id="Phobius"/>
    </source>
</evidence>
<dbReference type="OrthoDB" id="7799972at2"/>
<dbReference type="RefSeq" id="WP_153343831.1">
    <property type="nucleotide sequence ID" value="NZ_WIVE01000028.1"/>
</dbReference>
<dbReference type="Proteomes" id="UP000434582">
    <property type="component" value="Unassembled WGS sequence"/>
</dbReference>
<feature type="transmembrane region" description="Helical" evidence="3">
    <location>
        <begin position="336"/>
        <end position="356"/>
    </location>
</feature>
<organism evidence="4 5">
    <name type="scientific">Roseospira navarrensis</name>
    <dbReference type="NCBI Taxonomy" id="140058"/>
    <lineage>
        <taxon>Bacteria</taxon>
        <taxon>Pseudomonadati</taxon>
        <taxon>Pseudomonadota</taxon>
        <taxon>Alphaproteobacteria</taxon>
        <taxon>Rhodospirillales</taxon>
        <taxon>Rhodospirillaceae</taxon>
        <taxon>Roseospira</taxon>
    </lineage>
</organism>
<keyword evidence="1" id="KW-0175">Coiled coil</keyword>
<reference evidence="4 5" key="1">
    <citation type="submission" date="2019-10" db="EMBL/GenBank/DDBJ databases">
        <title>Draft whole-genome sequence of the purple nonsulfur photosynthetic bacterium Roseospira navarrensis DSM 15114.</title>
        <authorList>
            <person name="Kyndt J.A."/>
            <person name="Meyer T.E."/>
        </authorList>
    </citation>
    <scope>NUCLEOTIDE SEQUENCE [LARGE SCALE GENOMIC DNA]</scope>
    <source>
        <strain evidence="4 5">DSM 15114</strain>
    </source>
</reference>
<feature type="region of interest" description="Disordered" evidence="2">
    <location>
        <begin position="389"/>
        <end position="422"/>
    </location>
</feature>
<dbReference type="EMBL" id="WIVE01000028">
    <property type="protein sequence ID" value="MQX36901.1"/>
    <property type="molecule type" value="Genomic_DNA"/>
</dbReference>
<feature type="transmembrane region" description="Helical" evidence="3">
    <location>
        <begin position="45"/>
        <end position="65"/>
    </location>
</feature>
<evidence type="ECO:0000313" key="4">
    <source>
        <dbReference type="EMBL" id="MQX36901.1"/>
    </source>
</evidence>
<feature type="transmembrane region" description="Helical" evidence="3">
    <location>
        <begin position="12"/>
        <end position="33"/>
    </location>
</feature>
<sequence>MARDLKTGISDLATTTSAALGILALASGVYTYIGVKGLLDGSSGLSAAAAVAYAIAVSVGIYVFWTYILRFFPLLRCPRRRAQMTVAMLIGAAAIVAMSSWLNAAALAGSAAVEQHLAETVEDYQETLEAAHEQALAAQGLLPDIRIAAGNFESLADQERRDGTLTGTSGSGTVVQLLTQMAGQLRELEGQIAASREEVASLFAQGTDHLRRMRELVASQGAVEERSIAFSEEAVQVAGLVAELKQTSVAPAVKRAAEDLSRSFIAPAPDGASTDLRQRQAVVVQSVRETIQAQSLALAQAAAEVLDAPTVETPRFTPISTAEAVLIYAEDFIPSWAGAIAIDLLPGVIVFILMIVQSAIRSYEDPLPVEETMTLKDLQAAMTALRRIEAERDRTATPAAAHTEDPAAQPSAAPRPARSAAE</sequence>
<gene>
    <name evidence="4" type="ORF">GHC57_10275</name>
</gene>
<accession>A0A7X1ZG07</accession>
<keyword evidence="3" id="KW-0812">Transmembrane</keyword>
<keyword evidence="3" id="KW-0472">Membrane</keyword>
<feature type="coiled-coil region" evidence="1">
    <location>
        <begin position="178"/>
        <end position="205"/>
    </location>
</feature>
<comment type="caution">
    <text evidence="4">The sequence shown here is derived from an EMBL/GenBank/DDBJ whole genome shotgun (WGS) entry which is preliminary data.</text>
</comment>
<keyword evidence="3" id="KW-1133">Transmembrane helix</keyword>
<evidence type="ECO:0000256" key="2">
    <source>
        <dbReference type="SAM" id="MobiDB-lite"/>
    </source>
</evidence>
<evidence type="ECO:0000313" key="5">
    <source>
        <dbReference type="Proteomes" id="UP000434582"/>
    </source>
</evidence>
<keyword evidence="5" id="KW-1185">Reference proteome</keyword>
<feature type="transmembrane region" description="Helical" evidence="3">
    <location>
        <begin position="86"/>
        <end position="108"/>
    </location>
</feature>
<protein>
    <recommendedName>
        <fullName evidence="6">DUF4407 domain-containing protein</fullName>
    </recommendedName>
</protein>